<dbReference type="STRING" id="105785.A0A2J7Q1G1"/>
<dbReference type="InterPro" id="IPR001888">
    <property type="entry name" value="Transposase_1"/>
</dbReference>
<organism evidence="1 2">
    <name type="scientific">Cryptotermes secundus</name>
    <dbReference type="NCBI Taxonomy" id="105785"/>
    <lineage>
        <taxon>Eukaryota</taxon>
        <taxon>Metazoa</taxon>
        <taxon>Ecdysozoa</taxon>
        <taxon>Arthropoda</taxon>
        <taxon>Hexapoda</taxon>
        <taxon>Insecta</taxon>
        <taxon>Pterygota</taxon>
        <taxon>Neoptera</taxon>
        <taxon>Polyneoptera</taxon>
        <taxon>Dictyoptera</taxon>
        <taxon>Blattodea</taxon>
        <taxon>Blattoidea</taxon>
        <taxon>Termitoidae</taxon>
        <taxon>Kalotermitidae</taxon>
        <taxon>Cryptotermitinae</taxon>
        <taxon>Cryptotermes</taxon>
    </lineage>
</organism>
<comment type="caution">
    <text evidence="1">The sequence shown here is derived from an EMBL/GenBank/DDBJ whole genome shotgun (WGS) entry which is preliminary data.</text>
</comment>
<dbReference type="InterPro" id="IPR036397">
    <property type="entry name" value="RNaseH_sf"/>
</dbReference>
<evidence type="ECO:0000313" key="2">
    <source>
        <dbReference type="Proteomes" id="UP000235965"/>
    </source>
</evidence>
<accession>A0A2J7Q1G1</accession>
<dbReference type="GO" id="GO:0003676">
    <property type="term" value="F:nucleic acid binding"/>
    <property type="evidence" value="ECO:0007669"/>
    <property type="project" value="InterPro"/>
</dbReference>
<dbReference type="PANTHER" id="PTHR46060:SF1">
    <property type="entry name" value="MARINER MOS1 TRANSPOSASE-LIKE PROTEIN"/>
    <property type="match status" value="1"/>
</dbReference>
<gene>
    <name evidence="1" type="ORF">B7P43_G16396</name>
</gene>
<dbReference type="PANTHER" id="PTHR46060">
    <property type="entry name" value="MARINER MOS1 TRANSPOSASE-LIKE PROTEIN"/>
    <property type="match status" value="1"/>
</dbReference>
<dbReference type="Pfam" id="PF01359">
    <property type="entry name" value="Transposase_1"/>
    <property type="match status" value="1"/>
</dbReference>
<dbReference type="InParanoid" id="A0A2J7Q1G1"/>
<sequence length="194" mass="22551">MPHYQPKSRCASVQWKDPSSPLTKKFKVTPSAGKVMLTMFWDYQGVLLSYFQKCHENVNSASYCEVLLKLWNAIRRRHPGQLASGVLLLQDNARPHTAQAAQERIQELKWELLEHSPYSPYLAPSDFHLFDLLKTTMVANVLLMMEEVEMEVQKWLRQQLNDFYAVGFYALVKQWNNRITDGGGHVEKSFISRF</sequence>
<evidence type="ECO:0008006" key="3">
    <source>
        <dbReference type="Google" id="ProtNLM"/>
    </source>
</evidence>
<protein>
    <recommendedName>
        <fullName evidence="3">Tc1-like transposase DDE domain-containing protein</fullName>
    </recommendedName>
</protein>
<dbReference type="Proteomes" id="UP000235965">
    <property type="component" value="Unassembled WGS sequence"/>
</dbReference>
<reference evidence="1 2" key="1">
    <citation type="submission" date="2017-12" db="EMBL/GenBank/DDBJ databases">
        <title>Hemimetabolous genomes reveal molecular basis of termite eusociality.</title>
        <authorList>
            <person name="Harrison M.C."/>
            <person name="Jongepier E."/>
            <person name="Robertson H.M."/>
            <person name="Arning N."/>
            <person name="Bitard-Feildel T."/>
            <person name="Chao H."/>
            <person name="Childers C.P."/>
            <person name="Dinh H."/>
            <person name="Doddapaneni H."/>
            <person name="Dugan S."/>
            <person name="Gowin J."/>
            <person name="Greiner C."/>
            <person name="Han Y."/>
            <person name="Hu H."/>
            <person name="Hughes D.S.T."/>
            <person name="Huylmans A.-K."/>
            <person name="Kemena C."/>
            <person name="Kremer L.P.M."/>
            <person name="Lee S.L."/>
            <person name="Lopez-Ezquerra A."/>
            <person name="Mallet L."/>
            <person name="Monroy-Kuhn J.M."/>
            <person name="Moser A."/>
            <person name="Murali S.C."/>
            <person name="Muzny D.M."/>
            <person name="Otani S."/>
            <person name="Piulachs M.-D."/>
            <person name="Poelchau M."/>
            <person name="Qu J."/>
            <person name="Schaub F."/>
            <person name="Wada-Katsumata A."/>
            <person name="Worley K.C."/>
            <person name="Xie Q."/>
            <person name="Ylla G."/>
            <person name="Poulsen M."/>
            <person name="Gibbs R.A."/>
            <person name="Schal C."/>
            <person name="Richards S."/>
            <person name="Belles X."/>
            <person name="Korb J."/>
            <person name="Bornberg-Bauer E."/>
        </authorList>
    </citation>
    <scope>NUCLEOTIDE SEQUENCE [LARGE SCALE GENOMIC DNA]</scope>
    <source>
        <tissue evidence="1">Whole body</tissue>
    </source>
</reference>
<proteinExistence type="predicted"/>
<dbReference type="OrthoDB" id="6437521at2759"/>
<dbReference type="Gene3D" id="3.30.420.10">
    <property type="entry name" value="Ribonuclease H-like superfamily/Ribonuclease H"/>
    <property type="match status" value="1"/>
</dbReference>
<evidence type="ECO:0000313" key="1">
    <source>
        <dbReference type="EMBL" id="PNF22416.1"/>
    </source>
</evidence>
<dbReference type="EMBL" id="NEVH01019410">
    <property type="protein sequence ID" value="PNF22416.1"/>
    <property type="molecule type" value="Genomic_DNA"/>
</dbReference>
<name>A0A2J7Q1G1_9NEOP</name>
<keyword evidence="2" id="KW-1185">Reference proteome</keyword>
<dbReference type="InterPro" id="IPR052709">
    <property type="entry name" value="Transposase-MT_Hybrid"/>
</dbReference>
<dbReference type="AlphaFoldDB" id="A0A2J7Q1G1"/>